<accession>A0A5B2V7L4</accession>
<dbReference type="EMBL" id="VUOA01000050">
    <property type="protein sequence ID" value="KAA2234177.1"/>
    <property type="molecule type" value="Genomic_DNA"/>
</dbReference>
<dbReference type="Proteomes" id="UP000323142">
    <property type="component" value="Unassembled WGS sequence"/>
</dbReference>
<comment type="caution">
    <text evidence="2">The sequence shown here is derived from an EMBL/GenBank/DDBJ whole genome shotgun (WGS) entry which is preliminary data.</text>
</comment>
<reference evidence="2 3" key="2">
    <citation type="submission" date="2019-09" db="EMBL/GenBank/DDBJ databases">
        <authorList>
            <person name="Jin C."/>
        </authorList>
    </citation>
    <scope>NUCLEOTIDE SEQUENCE [LARGE SCALE GENOMIC DNA]</scope>
    <source>
        <strain evidence="2 3">BN140002</strain>
    </source>
</reference>
<evidence type="ECO:0000256" key="1">
    <source>
        <dbReference type="SAM" id="MobiDB-lite"/>
    </source>
</evidence>
<sequence>MRHRGTRRSRRLFTEIEACALLRSLGEARRACRQAMASALIGGDAYKAAGSVMDAIDKAAEILTGEPGAFLPRPHGGAKDGTPNPTPGETSAVLQAAIFDVLRAELYVSYVDGEGQDDHLQELAAKVTAAALAVPLGTGA</sequence>
<keyword evidence="3" id="KW-1185">Reference proteome</keyword>
<gene>
    <name evidence="2" type="ORF">F0L46_24305</name>
</gene>
<protein>
    <submittedName>
        <fullName evidence="2">Uncharacterized protein</fullName>
    </submittedName>
</protein>
<dbReference type="AlphaFoldDB" id="A0A5B2V7L4"/>
<name>A0A5B2V7L4_9HYPH</name>
<reference evidence="2 3" key="1">
    <citation type="submission" date="2019-09" db="EMBL/GenBank/DDBJ databases">
        <title>Salinarimonas rosea gen. nov., sp. nov., a new member of the a-2 subgroup of the Proteobacteria.</title>
        <authorList>
            <person name="Liu J."/>
        </authorList>
    </citation>
    <scope>NUCLEOTIDE SEQUENCE [LARGE SCALE GENOMIC DNA]</scope>
    <source>
        <strain evidence="2 3">BN140002</strain>
    </source>
</reference>
<feature type="region of interest" description="Disordered" evidence="1">
    <location>
        <begin position="67"/>
        <end position="90"/>
    </location>
</feature>
<organism evidence="2 3">
    <name type="scientific">Salinarimonas soli</name>
    <dbReference type="NCBI Taxonomy" id="1638099"/>
    <lineage>
        <taxon>Bacteria</taxon>
        <taxon>Pseudomonadati</taxon>
        <taxon>Pseudomonadota</taxon>
        <taxon>Alphaproteobacteria</taxon>
        <taxon>Hyphomicrobiales</taxon>
        <taxon>Salinarimonadaceae</taxon>
        <taxon>Salinarimonas</taxon>
    </lineage>
</organism>
<evidence type="ECO:0000313" key="3">
    <source>
        <dbReference type="Proteomes" id="UP000323142"/>
    </source>
</evidence>
<evidence type="ECO:0000313" key="2">
    <source>
        <dbReference type="EMBL" id="KAA2234177.1"/>
    </source>
</evidence>
<proteinExistence type="predicted"/>